<name>A0ABW2GUE8_9ACTN</name>
<feature type="transmembrane region" description="Helical" evidence="1">
    <location>
        <begin position="228"/>
        <end position="252"/>
    </location>
</feature>
<comment type="caution">
    <text evidence="2">The sequence shown here is derived from an EMBL/GenBank/DDBJ whole genome shotgun (WGS) entry which is preliminary data.</text>
</comment>
<evidence type="ECO:0000256" key="1">
    <source>
        <dbReference type="SAM" id="Phobius"/>
    </source>
</evidence>
<dbReference type="RefSeq" id="WP_376805170.1">
    <property type="nucleotide sequence ID" value="NZ_JBHTAC010000003.1"/>
</dbReference>
<reference evidence="3" key="1">
    <citation type="journal article" date="2019" name="Int. J. Syst. Evol. Microbiol.">
        <title>The Global Catalogue of Microorganisms (GCM) 10K type strain sequencing project: providing services to taxonomists for standard genome sequencing and annotation.</title>
        <authorList>
            <consortium name="The Broad Institute Genomics Platform"/>
            <consortium name="The Broad Institute Genome Sequencing Center for Infectious Disease"/>
            <person name="Wu L."/>
            <person name="Ma J."/>
        </authorList>
    </citation>
    <scope>NUCLEOTIDE SEQUENCE [LARGE SCALE GENOMIC DNA]</scope>
    <source>
        <strain evidence="3">CGMCC 1.9106</strain>
    </source>
</reference>
<accession>A0ABW2GUE8</accession>
<gene>
    <name evidence="2" type="ORF">ACFQO7_04430</name>
</gene>
<sequence length="269" mass="29630">MIKRVCHSFLTAAARRWPADLREEMLAEWRAELHAMPGTARRLRYAASLATSRPHRAVAVAVRPGRSFAHAVLSLVLVAALPVLYLRLSVEWTTFYDEDSIGWQAWAGVGGMVGAVLLGIICAGATTGVTQLIRPALVPLWVFGILFVVLTAWPLVEGFAFNRSHAGDGLRLALSAGLLCTLAGRISHAPWSWGVVAIAVPVSYWAMVTRFDPYGMEMFFDGRILPGYLFMFVTQAPIHVMIFLLVYANLVVRRHRARQARLLPQAAPA</sequence>
<feature type="transmembrane region" description="Helical" evidence="1">
    <location>
        <begin position="68"/>
        <end position="85"/>
    </location>
</feature>
<feature type="transmembrane region" description="Helical" evidence="1">
    <location>
        <begin position="191"/>
        <end position="208"/>
    </location>
</feature>
<feature type="transmembrane region" description="Helical" evidence="1">
    <location>
        <begin position="137"/>
        <end position="156"/>
    </location>
</feature>
<organism evidence="2 3">
    <name type="scientific">Catellatospora aurea</name>
    <dbReference type="NCBI Taxonomy" id="1337874"/>
    <lineage>
        <taxon>Bacteria</taxon>
        <taxon>Bacillati</taxon>
        <taxon>Actinomycetota</taxon>
        <taxon>Actinomycetes</taxon>
        <taxon>Micromonosporales</taxon>
        <taxon>Micromonosporaceae</taxon>
        <taxon>Catellatospora</taxon>
    </lineage>
</organism>
<keyword evidence="1" id="KW-0812">Transmembrane</keyword>
<keyword evidence="1" id="KW-1133">Transmembrane helix</keyword>
<keyword evidence="3" id="KW-1185">Reference proteome</keyword>
<keyword evidence="1" id="KW-0472">Membrane</keyword>
<evidence type="ECO:0000313" key="3">
    <source>
        <dbReference type="Proteomes" id="UP001596392"/>
    </source>
</evidence>
<feature type="transmembrane region" description="Helical" evidence="1">
    <location>
        <begin position="105"/>
        <end position="125"/>
    </location>
</feature>
<dbReference type="EMBL" id="JBHTAC010000003">
    <property type="protein sequence ID" value="MFC7241723.1"/>
    <property type="molecule type" value="Genomic_DNA"/>
</dbReference>
<dbReference type="Proteomes" id="UP001596392">
    <property type="component" value="Unassembled WGS sequence"/>
</dbReference>
<protein>
    <submittedName>
        <fullName evidence="2">Uncharacterized protein</fullName>
    </submittedName>
</protein>
<evidence type="ECO:0000313" key="2">
    <source>
        <dbReference type="EMBL" id="MFC7241723.1"/>
    </source>
</evidence>
<feature type="transmembrane region" description="Helical" evidence="1">
    <location>
        <begin position="168"/>
        <end position="184"/>
    </location>
</feature>
<proteinExistence type="predicted"/>